<evidence type="ECO:0000313" key="3">
    <source>
        <dbReference type="Proteomes" id="UP000530268"/>
    </source>
</evidence>
<name>A0A7W6E5N9_9RHOB</name>
<keyword evidence="2" id="KW-0378">Hydrolase</keyword>
<dbReference type="InterPro" id="IPR002750">
    <property type="entry name" value="CobE/GbiG_C"/>
</dbReference>
<keyword evidence="3" id="KW-1185">Reference proteome</keyword>
<sequence>MIVAGFGFRSGASADSLRAALALCDVTPDCVATAEAKAEAAPFVALAQALGVSAVAISEDDLKRMPVHTISQASLARYGTGSVAEAAALAAAGPNARLLAVRQISPDRMATCAIATGDQI</sequence>
<dbReference type="InterPro" id="IPR036518">
    <property type="entry name" value="CobE/GbiG_C_sf"/>
</dbReference>
<dbReference type="SUPFAM" id="SSF159664">
    <property type="entry name" value="CobE/GbiG C-terminal domain-like"/>
    <property type="match status" value="1"/>
</dbReference>
<dbReference type="Proteomes" id="UP000530268">
    <property type="component" value="Unassembled WGS sequence"/>
</dbReference>
<evidence type="ECO:0000259" key="1">
    <source>
        <dbReference type="Pfam" id="PF01890"/>
    </source>
</evidence>
<evidence type="ECO:0000313" key="2">
    <source>
        <dbReference type="EMBL" id="MBB3993102.1"/>
    </source>
</evidence>
<dbReference type="GO" id="GO:0043779">
    <property type="term" value="F:cobalt-precorrin-5A acetaldehyde-lyase activity"/>
    <property type="evidence" value="ECO:0007669"/>
    <property type="project" value="UniProtKB-EC"/>
</dbReference>
<dbReference type="PANTHER" id="PTHR37477">
    <property type="entry name" value="COBALT-PRECORRIN-5A HYDROLASE"/>
    <property type="match status" value="1"/>
</dbReference>
<dbReference type="PANTHER" id="PTHR37477:SF1">
    <property type="entry name" value="COBALT-PRECORRIN-5A HYDROLASE"/>
    <property type="match status" value="1"/>
</dbReference>
<accession>A0A7W6E5N9</accession>
<dbReference type="GO" id="GO:0009236">
    <property type="term" value="P:cobalamin biosynthetic process"/>
    <property type="evidence" value="ECO:0007669"/>
    <property type="project" value="InterPro"/>
</dbReference>
<dbReference type="AlphaFoldDB" id="A0A7W6E5N9"/>
<feature type="domain" description="CobE/GbiG C-terminal" evidence="1">
    <location>
        <begin position="2"/>
        <end position="115"/>
    </location>
</feature>
<dbReference type="EC" id="3.7.1.12" evidence="2"/>
<dbReference type="Gene3D" id="3.30.420.180">
    <property type="entry name" value="CobE/GbiG C-terminal domain"/>
    <property type="match status" value="1"/>
</dbReference>
<proteinExistence type="predicted"/>
<comment type="caution">
    <text evidence="2">The sequence shown here is derived from an EMBL/GenBank/DDBJ whole genome shotgun (WGS) entry which is preliminary data.</text>
</comment>
<dbReference type="InterPro" id="IPR052553">
    <property type="entry name" value="CbiG_hydrolase"/>
</dbReference>
<protein>
    <submittedName>
        <fullName evidence="2">Cobalt-precorrin 5A hydrolase</fullName>
        <ecNumber evidence="2">3.7.1.12</ecNumber>
    </submittedName>
</protein>
<organism evidence="2 3">
    <name type="scientific">Sulfitobacter undariae</name>
    <dbReference type="NCBI Taxonomy" id="1563671"/>
    <lineage>
        <taxon>Bacteria</taxon>
        <taxon>Pseudomonadati</taxon>
        <taxon>Pseudomonadota</taxon>
        <taxon>Alphaproteobacteria</taxon>
        <taxon>Rhodobacterales</taxon>
        <taxon>Roseobacteraceae</taxon>
        <taxon>Sulfitobacter</taxon>
    </lineage>
</organism>
<gene>
    <name evidence="2" type="ORF">GGR95_000730</name>
</gene>
<dbReference type="EMBL" id="JACIEI010000002">
    <property type="protein sequence ID" value="MBB3993102.1"/>
    <property type="molecule type" value="Genomic_DNA"/>
</dbReference>
<dbReference type="Pfam" id="PF01890">
    <property type="entry name" value="CbiG_C"/>
    <property type="match status" value="1"/>
</dbReference>
<reference evidence="2 3" key="1">
    <citation type="submission" date="2020-08" db="EMBL/GenBank/DDBJ databases">
        <title>Genomic Encyclopedia of Type Strains, Phase IV (KMG-IV): sequencing the most valuable type-strain genomes for metagenomic binning, comparative biology and taxonomic classification.</title>
        <authorList>
            <person name="Goeker M."/>
        </authorList>
    </citation>
    <scope>NUCLEOTIDE SEQUENCE [LARGE SCALE GENOMIC DNA]</scope>
    <source>
        <strain evidence="2 3">DSM 102234</strain>
    </source>
</reference>